<protein>
    <submittedName>
        <fullName evidence="1">Uncharacterized protein</fullName>
    </submittedName>
</protein>
<gene>
    <name evidence="1" type="ORF">SMACR_01385</name>
</gene>
<evidence type="ECO:0000313" key="2">
    <source>
        <dbReference type="Proteomes" id="UP000433876"/>
    </source>
</evidence>
<sequence length="161" mass="17812">MPPPTSVPTPAVTPAASDLCNGLYEDLCFSIFSLWLFQLDSLNDGRCDNRRVHHSGHMWDCSVFVSVVAETFATSASERSKLRCSQFYRSDPGITSTERSGFATFTLECPSPSHVTNSCLDFGPYATCEHAKLNVEYDAAFTATSWPPSLSYQQVLIRSPR</sequence>
<comment type="caution">
    <text evidence="1">The sequence shown here is derived from an EMBL/GenBank/DDBJ whole genome shotgun (WGS) entry which is preliminary data.</text>
</comment>
<evidence type="ECO:0000313" key="1">
    <source>
        <dbReference type="EMBL" id="KAA8623892.1"/>
    </source>
</evidence>
<dbReference type="Proteomes" id="UP000433876">
    <property type="component" value="Unassembled WGS sequence"/>
</dbReference>
<proteinExistence type="predicted"/>
<dbReference type="AlphaFoldDB" id="A0A8S8ZFJ0"/>
<accession>A0A8S8ZFJ0</accession>
<dbReference type="VEuPathDB" id="FungiDB:SMAC_01385"/>
<organism evidence="1 2">
    <name type="scientific">Sordaria macrospora</name>
    <dbReference type="NCBI Taxonomy" id="5147"/>
    <lineage>
        <taxon>Eukaryota</taxon>
        <taxon>Fungi</taxon>
        <taxon>Dikarya</taxon>
        <taxon>Ascomycota</taxon>
        <taxon>Pezizomycotina</taxon>
        <taxon>Sordariomycetes</taxon>
        <taxon>Sordariomycetidae</taxon>
        <taxon>Sordariales</taxon>
        <taxon>Sordariaceae</taxon>
        <taxon>Sordaria</taxon>
    </lineage>
</organism>
<dbReference type="EMBL" id="NMPR01000302">
    <property type="protein sequence ID" value="KAA8623892.1"/>
    <property type="molecule type" value="Genomic_DNA"/>
</dbReference>
<reference evidence="1 2" key="1">
    <citation type="submission" date="2017-07" db="EMBL/GenBank/DDBJ databases">
        <title>Genome sequence of the Sordaria macrospora wild type strain R19027.</title>
        <authorList>
            <person name="Nowrousian M."/>
            <person name="Teichert I."/>
            <person name="Kueck U."/>
        </authorList>
    </citation>
    <scope>NUCLEOTIDE SEQUENCE [LARGE SCALE GENOMIC DNA]</scope>
    <source>
        <strain evidence="1 2">R19027</strain>
        <tissue evidence="1">Mycelium</tissue>
    </source>
</reference>
<name>A0A8S8ZFJ0_SORMA</name>